<reference evidence="7" key="1">
    <citation type="submission" date="2021-01" db="EMBL/GenBank/DDBJ databases">
        <title>Description of Breznakiella homolactica.</title>
        <authorList>
            <person name="Song Y."/>
            <person name="Brune A."/>
        </authorList>
    </citation>
    <scope>NUCLEOTIDE SEQUENCE</scope>
    <source>
        <strain evidence="7">RmG30</strain>
    </source>
</reference>
<dbReference type="InterPro" id="IPR051202">
    <property type="entry name" value="Peptidase_C40"/>
</dbReference>
<dbReference type="EMBL" id="CP067089">
    <property type="protein sequence ID" value="QQO10189.1"/>
    <property type="molecule type" value="Genomic_DNA"/>
</dbReference>
<dbReference type="PANTHER" id="PTHR47053">
    <property type="entry name" value="MUREIN DD-ENDOPEPTIDASE MEPH-RELATED"/>
    <property type="match status" value="1"/>
</dbReference>
<evidence type="ECO:0000256" key="1">
    <source>
        <dbReference type="ARBA" id="ARBA00007074"/>
    </source>
</evidence>
<evidence type="ECO:0000313" key="7">
    <source>
        <dbReference type="EMBL" id="QQO10189.1"/>
    </source>
</evidence>
<dbReference type="Proteomes" id="UP000595917">
    <property type="component" value="Chromosome"/>
</dbReference>
<sequence>MKFIRKYRKISLYAVLFLGVSFSAAADNTVRQAIIETAKQYLGVPYVYGAESPEAFDCSGFVRYVYRTAANITVPRTSKTIWSGGQSVRVAAAQPGDIIVFDTVGGAASHVAIILDNETMIHAVSSGPKTGVIISPLQDRYFAPKVMGVRSFIAAAPERPGETPSVSAPAPAGPAAEPLRQDLAVESLGFTITNEPVIFSDKIPAATGSGIQFVITNGTGSDGTFEILFYKMDPDPSKHKTLRQIRVSIKAGRMVEMAPFVFTEPGQYRLILKTHNNLKRVERTWQVVEL</sequence>
<dbReference type="GO" id="GO:0006508">
    <property type="term" value="P:proteolysis"/>
    <property type="evidence" value="ECO:0007669"/>
    <property type="project" value="UniProtKB-KW"/>
</dbReference>
<keyword evidence="4" id="KW-0788">Thiol protease</keyword>
<evidence type="ECO:0000256" key="4">
    <source>
        <dbReference type="ARBA" id="ARBA00022807"/>
    </source>
</evidence>
<feature type="domain" description="NlpC/P60" evidence="6">
    <location>
        <begin position="28"/>
        <end position="153"/>
    </location>
</feature>
<feature type="signal peptide" evidence="5">
    <location>
        <begin position="1"/>
        <end position="26"/>
    </location>
</feature>
<dbReference type="RefSeq" id="WP_215627493.1">
    <property type="nucleotide sequence ID" value="NZ_CP067089.2"/>
</dbReference>
<evidence type="ECO:0000256" key="5">
    <source>
        <dbReference type="SAM" id="SignalP"/>
    </source>
</evidence>
<dbReference type="KEGG" id="bhc:JFL75_04510"/>
<dbReference type="InterPro" id="IPR000064">
    <property type="entry name" value="NLP_P60_dom"/>
</dbReference>
<keyword evidence="3" id="KW-0378">Hydrolase</keyword>
<evidence type="ECO:0000256" key="3">
    <source>
        <dbReference type="ARBA" id="ARBA00022801"/>
    </source>
</evidence>
<feature type="chain" id="PRO_5030827539" evidence="5">
    <location>
        <begin position="27"/>
        <end position="290"/>
    </location>
</feature>
<keyword evidence="5" id="KW-0732">Signal</keyword>
<organism evidence="7 8">
    <name type="scientific">Breznakiella homolactica</name>
    <dbReference type="NCBI Taxonomy" id="2798577"/>
    <lineage>
        <taxon>Bacteria</taxon>
        <taxon>Pseudomonadati</taxon>
        <taxon>Spirochaetota</taxon>
        <taxon>Spirochaetia</taxon>
        <taxon>Spirochaetales</taxon>
        <taxon>Breznakiellaceae</taxon>
        <taxon>Breznakiella</taxon>
    </lineage>
</organism>
<proteinExistence type="inferred from homology"/>
<evidence type="ECO:0000259" key="6">
    <source>
        <dbReference type="PROSITE" id="PS51935"/>
    </source>
</evidence>
<dbReference type="Gene3D" id="3.90.1720.10">
    <property type="entry name" value="endopeptidase domain like (from Nostoc punctiforme)"/>
    <property type="match status" value="1"/>
</dbReference>
<dbReference type="PANTHER" id="PTHR47053:SF1">
    <property type="entry name" value="MUREIN DD-ENDOPEPTIDASE MEPH-RELATED"/>
    <property type="match status" value="1"/>
</dbReference>
<dbReference type="GO" id="GO:0008234">
    <property type="term" value="F:cysteine-type peptidase activity"/>
    <property type="evidence" value="ECO:0007669"/>
    <property type="project" value="UniProtKB-KW"/>
</dbReference>
<accession>A0A7T8BA11</accession>
<protein>
    <submittedName>
        <fullName evidence="7">C40 family peptidase</fullName>
    </submittedName>
</protein>
<gene>
    <name evidence="7" type="ORF">JFL75_04510</name>
</gene>
<evidence type="ECO:0000313" key="8">
    <source>
        <dbReference type="Proteomes" id="UP000595917"/>
    </source>
</evidence>
<evidence type="ECO:0000256" key="2">
    <source>
        <dbReference type="ARBA" id="ARBA00022670"/>
    </source>
</evidence>
<keyword evidence="2" id="KW-0645">Protease</keyword>
<name>A0A7T8BA11_9SPIR</name>
<dbReference type="InterPro" id="IPR038765">
    <property type="entry name" value="Papain-like_cys_pep_sf"/>
</dbReference>
<dbReference type="PROSITE" id="PS51935">
    <property type="entry name" value="NLPC_P60"/>
    <property type="match status" value="1"/>
</dbReference>
<keyword evidence="8" id="KW-1185">Reference proteome</keyword>
<dbReference type="SUPFAM" id="SSF54001">
    <property type="entry name" value="Cysteine proteinases"/>
    <property type="match status" value="1"/>
</dbReference>
<comment type="similarity">
    <text evidence="1">Belongs to the peptidase C40 family.</text>
</comment>
<dbReference type="AlphaFoldDB" id="A0A7T8BA11"/>
<dbReference type="Pfam" id="PF00877">
    <property type="entry name" value="NLPC_P60"/>
    <property type="match status" value="1"/>
</dbReference>